<dbReference type="OrthoDB" id="10556782at2759"/>
<feature type="compositionally biased region" description="Low complexity" evidence="1">
    <location>
        <begin position="80"/>
        <end position="96"/>
    </location>
</feature>
<keyword evidence="3" id="KW-1185">Reference proteome</keyword>
<evidence type="ECO:0000256" key="1">
    <source>
        <dbReference type="SAM" id="MobiDB-lite"/>
    </source>
</evidence>
<dbReference type="Proteomes" id="UP000249723">
    <property type="component" value="Unassembled WGS sequence"/>
</dbReference>
<proteinExistence type="predicted"/>
<feature type="compositionally biased region" description="Basic and acidic residues" evidence="1">
    <location>
        <begin position="111"/>
        <end position="120"/>
    </location>
</feature>
<feature type="region of interest" description="Disordered" evidence="1">
    <location>
        <begin position="62"/>
        <end position="126"/>
    </location>
</feature>
<evidence type="ECO:0000313" key="2">
    <source>
        <dbReference type="EMBL" id="SDA00628.1"/>
    </source>
</evidence>
<protein>
    <submittedName>
        <fullName evidence="2">BZ3500_MvSof-1268-A1-R1_Chr9g10752 protein</fullName>
    </submittedName>
</protein>
<organism evidence="2 3">
    <name type="scientific">Microbotryum saponariae</name>
    <dbReference type="NCBI Taxonomy" id="289078"/>
    <lineage>
        <taxon>Eukaryota</taxon>
        <taxon>Fungi</taxon>
        <taxon>Dikarya</taxon>
        <taxon>Basidiomycota</taxon>
        <taxon>Pucciniomycotina</taxon>
        <taxon>Microbotryomycetes</taxon>
        <taxon>Microbotryales</taxon>
        <taxon>Microbotryaceae</taxon>
        <taxon>Microbotryum</taxon>
    </lineage>
</organism>
<dbReference type="AlphaFoldDB" id="A0A2X0L7Q0"/>
<reference evidence="3" key="1">
    <citation type="submission" date="2016-10" db="EMBL/GenBank/DDBJ databases">
        <authorList>
            <person name="Jeantristanb JTB J.-T."/>
            <person name="Ricardo R."/>
        </authorList>
    </citation>
    <scope>NUCLEOTIDE SEQUENCE [LARGE SCALE GENOMIC DNA]</scope>
</reference>
<gene>
    <name evidence="2" type="ORF">BZ3500_MVSOF-1268-A1-R1_CHR9G10752</name>
</gene>
<feature type="compositionally biased region" description="Pro residues" evidence="1">
    <location>
        <begin position="63"/>
        <end position="76"/>
    </location>
</feature>
<evidence type="ECO:0000313" key="3">
    <source>
        <dbReference type="Proteomes" id="UP000249723"/>
    </source>
</evidence>
<name>A0A2X0L7Q0_9BASI</name>
<dbReference type="EMBL" id="FMWP01000107">
    <property type="protein sequence ID" value="SDA00628.1"/>
    <property type="molecule type" value="Genomic_DNA"/>
</dbReference>
<sequence>MKEQKQHIAAMAAKVEASRADLRSIGQRAMAFGKTEARVAADKRGQSRRFTLAVCRPFRRVTPRPPVIHPAAPMPDPALSRSTSSNARTSRSSPASHGSFPAEAMQSMPTSKEESRKDKGGQMFAS</sequence>
<accession>A0A2X0L7Q0</accession>